<accession>A0A8H4RF65</accession>
<feature type="region of interest" description="Disordered" evidence="2">
    <location>
        <begin position="145"/>
        <end position="185"/>
    </location>
</feature>
<evidence type="ECO:0008006" key="5">
    <source>
        <dbReference type="Google" id="ProtNLM"/>
    </source>
</evidence>
<reference evidence="3 4" key="1">
    <citation type="submission" date="2020-03" db="EMBL/GenBank/DDBJ databases">
        <title>Draft Genome Sequence of Cudoniella acicularis.</title>
        <authorList>
            <person name="Buettner E."/>
            <person name="Kellner H."/>
        </authorList>
    </citation>
    <scope>NUCLEOTIDE SEQUENCE [LARGE SCALE GENOMIC DNA]</scope>
    <source>
        <strain evidence="3 4">DSM 108380</strain>
    </source>
</reference>
<evidence type="ECO:0000256" key="1">
    <source>
        <dbReference type="SAM" id="Coils"/>
    </source>
</evidence>
<dbReference type="EMBL" id="JAAMPI010000735">
    <property type="protein sequence ID" value="KAF4628982.1"/>
    <property type="molecule type" value="Genomic_DNA"/>
</dbReference>
<comment type="caution">
    <text evidence="3">The sequence shown here is derived from an EMBL/GenBank/DDBJ whole genome shotgun (WGS) entry which is preliminary data.</text>
</comment>
<feature type="compositionally biased region" description="Low complexity" evidence="2">
    <location>
        <begin position="432"/>
        <end position="452"/>
    </location>
</feature>
<sequence length="506" mass="56883">MDPFSLTVGAVGLLDTANKLTKSLLDRYEAFSSAPRKMSEIANDVTMVAGLVEVFSQSVDGAGTSIKFPERFQRDAKNLVEQCFDILRDIDALIPSGSTKPDYSVRLHYAFGNEKKIQKYQEKLKQVQHMFMFMTTMWMYQLPSLQQKQPQPVESRPDNSQRPKGDLGLSDLDMGGGAPTLSTGSWTGVMQQVPVTIGGMGGGVSYEATLTLNPIPLSQTHGRRERLKAELPVYARERTIKRVGRNEKTTLENLRRSPYFSMNLFGRPQNMAAFSSRGDDVEYEYKVGGTRITRSHTKERIVIAEPGEEKKRKEDDEDRYKYDIERARREMDLEQEKRKEKDEDSVFASNVLSSEDAKAGVEEMLAQWFYDDRSPPGHEEYHISETSTGYQTPSSSRLSPGPSSSGARVVVIEREPPGISRSSSSARRRRPSLSPSSLPNRRPSQSPSSLSSQKAKPADWDWRCDNCDRKFELKDKSMASAPSIAVPGTRREGETKEHCGFTYIVD</sequence>
<feature type="region of interest" description="Disordered" evidence="2">
    <location>
        <begin position="376"/>
        <end position="461"/>
    </location>
</feature>
<dbReference type="AlphaFoldDB" id="A0A8H4RF65"/>
<evidence type="ECO:0000313" key="4">
    <source>
        <dbReference type="Proteomes" id="UP000566819"/>
    </source>
</evidence>
<evidence type="ECO:0000256" key="2">
    <source>
        <dbReference type="SAM" id="MobiDB-lite"/>
    </source>
</evidence>
<feature type="compositionally biased region" description="Low complexity" evidence="2">
    <location>
        <begin position="393"/>
        <end position="405"/>
    </location>
</feature>
<feature type="compositionally biased region" description="Basic and acidic residues" evidence="2">
    <location>
        <begin position="155"/>
        <end position="165"/>
    </location>
</feature>
<keyword evidence="4" id="KW-1185">Reference proteome</keyword>
<name>A0A8H4RF65_9HELO</name>
<keyword evidence="1" id="KW-0175">Coiled coil</keyword>
<dbReference type="Proteomes" id="UP000566819">
    <property type="component" value="Unassembled WGS sequence"/>
</dbReference>
<feature type="coiled-coil region" evidence="1">
    <location>
        <begin position="310"/>
        <end position="344"/>
    </location>
</feature>
<protein>
    <recommendedName>
        <fullName evidence="5">Fungal N-terminal domain-containing protein</fullName>
    </recommendedName>
</protein>
<proteinExistence type="predicted"/>
<organism evidence="3 4">
    <name type="scientific">Cudoniella acicularis</name>
    <dbReference type="NCBI Taxonomy" id="354080"/>
    <lineage>
        <taxon>Eukaryota</taxon>
        <taxon>Fungi</taxon>
        <taxon>Dikarya</taxon>
        <taxon>Ascomycota</taxon>
        <taxon>Pezizomycotina</taxon>
        <taxon>Leotiomycetes</taxon>
        <taxon>Helotiales</taxon>
        <taxon>Tricladiaceae</taxon>
        <taxon>Cudoniella</taxon>
    </lineage>
</organism>
<dbReference type="OrthoDB" id="661148at2759"/>
<gene>
    <name evidence="3" type="ORF">G7Y89_g9166</name>
</gene>
<evidence type="ECO:0000313" key="3">
    <source>
        <dbReference type="EMBL" id="KAF4628982.1"/>
    </source>
</evidence>